<reference evidence="2 3" key="1">
    <citation type="submission" date="2019-03" db="EMBL/GenBank/DDBJ databases">
        <title>Primorskyibacter sp. SS33 isolated from sediments.</title>
        <authorList>
            <person name="Xunke S."/>
        </authorList>
    </citation>
    <scope>NUCLEOTIDE SEQUENCE [LARGE SCALE GENOMIC DNA]</scope>
    <source>
        <strain evidence="2 3">SS33</strain>
    </source>
</reference>
<keyword evidence="3" id="KW-1185">Reference proteome</keyword>
<evidence type="ECO:0000313" key="3">
    <source>
        <dbReference type="Proteomes" id="UP000295701"/>
    </source>
</evidence>
<dbReference type="EMBL" id="SNAA01000009">
    <property type="protein sequence ID" value="TDL79565.1"/>
    <property type="molecule type" value="Genomic_DNA"/>
</dbReference>
<accession>A0A4R6A9J7</accession>
<feature type="signal peptide" evidence="1">
    <location>
        <begin position="1"/>
        <end position="20"/>
    </location>
</feature>
<proteinExistence type="predicted"/>
<name>A0A4R6A9J7_9RHOB</name>
<evidence type="ECO:0000256" key="1">
    <source>
        <dbReference type="SAM" id="SignalP"/>
    </source>
</evidence>
<protein>
    <submittedName>
        <fullName evidence="2">Uncharacterized protein</fullName>
    </submittedName>
</protein>
<dbReference type="Proteomes" id="UP000295701">
    <property type="component" value="Unassembled WGS sequence"/>
</dbReference>
<organism evidence="2 3">
    <name type="scientific">Palleronia sediminis</name>
    <dbReference type="NCBI Taxonomy" id="2547833"/>
    <lineage>
        <taxon>Bacteria</taxon>
        <taxon>Pseudomonadati</taxon>
        <taxon>Pseudomonadota</taxon>
        <taxon>Alphaproteobacteria</taxon>
        <taxon>Rhodobacterales</taxon>
        <taxon>Roseobacteraceae</taxon>
        <taxon>Palleronia</taxon>
    </lineage>
</organism>
<sequence>MRHAPLTLAACLALSVPAAAQEAPLGWSELIAPDRLARSAVQSLLLALRTQTDLTWESMTVDMRRGTVALSGLTLRPMLEFDRDFDCRIDADRATLTLYDLATPDAMRLGLRLGGIEAALACLPPAAQMAPRMAGLSALSVPLVTAELSYDIPSAGADLGMFLQIDGALAAELSARFDYLWIEPEADGTDADPVAVAYLEEARLRIDDLGLWETLSALAPPPILDPETGGTAAAAFVQGALAGFAAPGPLPPEADALIASVAEAWQGFVADPGTLVLETGFDPEAPVYLDLEAYKPSPLALIVDLAPELATATRARRAAISPDRLAAALGPEGADLPRGERLTLGRALVTGDGAPRNLAAGQRLLRGLADEDDAEAQAALAQSLAATSPAEAYALALTAGDVALMDRLEADLELGRILAAQPGPEDLDPAGIDRLPDLRQAALAAAEGREMPRSYGQALVWAGLGRALGDAVSADLARGLEARFAAADPAGWEALAAAAEDEATRLWLETDLAERLGGE</sequence>
<gene>
    <name evidence="2" type="ORF">E2L08_09685</name>
</gene>
<dbReference type="RefSeq" id="WP_133396869.1">
    <property type="nucleotide sequence ID" value="NZ_SNAA01000009.1"/>
</dbReference>
<dbReference type="OrthoDB" id="7793983at2"/>
<dbReference type="AlphaFoldDB" id="A0A4R6A9J7"/>
<feature type="chain" id="PRO_5020530007" evidence="1">
    <location>
        <begin position="21"/>
        <end position="519"/>
    </location>
</feature>
<keyword evidence="1" id="KW-0732">Signal</keyword>
<comment type="caution">
    <text evidence="2">The sequence shown here is derived from an EMBL/GenBank/DDBJ whole genome shotgun (WGS) entry which is preliminary data.</text>
</comment>
<evidence type="ECO:0000313" key="2">
    <source>
        <dbReference type="EMBL" id="TDL79565.1"/>
    </source>
</evidence>